<dbReference type="OrthoDB" id="9780884at2"/>
<dbReference type="InterPro" id="IPR004843">
    <property type="entry name" value="Calcineurin-like_PHP"/>
</dbReference>
<dbReference type="RefSeq" id="WP_015557824.1">
    <property type="nucleotide sequence ID" value="NC_021039.1"/>
</dbReference>
<dbReference type="PANTHER" id="PTHR31302:SF0">
    <property type="entry name" value="TRANSMEMBRANE PROTEIN WITH METALLOPHOSPHOESTERASE DOMAIN"/>
    <property type="match status" value="1"/>
</dbReference>
<protein>
    <submittedName>
        <fullName evidence="2">Predicted phosphohydrolases</fullName>
    </submittedName>
</protein>
<sequence>MIGIIAGAAAGLLTAELVRENCCMLAVRQDTIDQPAYTGHPLKLALVSDTHIINRRRQRRCQRLLRAVRAAKPDLILVPGDLVSRTCTDFSLVQQLLTGLCAIAPVYYAPGNHELDMTEPMRQKLYRTMEATGTVLLCNRTVQLEGLALCGVTLKYSMFRNQNRGFSGLSKYTPEDMEQAVGVHRGMTLLLAHSPLALDTYAAWGAELVVSGHVHGGMIRLPVVGGLLSPERKLFPAYSRGHYRQGHTDLIVTGGIAKPRLFNPPELRIITLQGKDDSSL</sequence>
<reference evidence="2" key="2">
    <citation type="submission" date="2010-03" db="EMBL/GenBank/DDBJ databases">
        <authorList>
            <person name="Pajon A."/>
        </authorList>
    </citation>
    <scope>NUCLEOTIDE SEQUENCE</scope>
    <source>
        <strain evidence="2">Type strain: 18P13</strain>
    </source>
</reference>
<dbReference type="KEGG" id="rch:RUM_07190"/>
<evidence type="ECO:0000313" key="3">
    <source>
        <dbReference type="Proteomes" id="UP000007054"/>
    </source>
</evidence>
<dbReference type="SUPFAM" id="SSF56300">
    <property type="entry name" value="Metallo-dependent phosphatases"/>
    <property type="match status" value="1"/>
</dbReference>
<feature type="domain" description="Calcineurin-like phosphoesterase" evidence="1">
    <location>
        <begin position="43"/>
        <end position="216"/>
    </location>
</feature>
<dbReference type="Pfam" id="PF00149">
    <property type="entry name" value="Metallophos"/>
    <property type="match status" value="1"/>
</dbReference>
<dbReference type="Proteomes" id="UP000007054">
    <property type="component" value="Chromosome"/>
</dbReference>
<dbReference type="EMBL" id="FP929052">
    <property type="protein sequence ID" value="CBL16917.1"/>
    <property type="molecule type" value="Genomic_DNA"/>
</dbReference>
<dbReference type="Gene3D" id="3.60.21.10">
    <property type="match status" value="1"/>
</dbReference>
<dbReference type="GO" id="GO:0016787">
    <property type="term" value="F:hydrolase activity"/>
    <property type="evidence" value="ECO:0007669"/>
    <property type="project" value="UniProtKB-KW"/>
</dbReference>
<accession>D4LBC2</accession>
<dbReference type="PANTHER" id="PTHR31302">
    <property type="entry name" value="TRANSMEMBRANE PROTEIN WITH METALLOPHOSPHOESTERASE DOMAIN-RELATED"/>
    <property type="match status" value="1"/>
</dbReference>
<evidence type="ECO:0000313" key="2">
    <source>
        <dbReference type="EMBL" id="CBL16917.1"/>
    </source>
</evidence>
<evidence type="ECO:0000259" key="1">
    <source>
        <dbReference type="Pfam" id="PF00149"/>
    </source>
</evidence>
<dbReference type="InterPro" id="IPR051158">
    <property type="entry name" value="Metallophosphoesterase_sf"/>
</dbReference>
<dbReference type="AlphaFoldDB" id="D4LBC2"/>
<keyword evidence="3" id="KW-1185">Reference proteome</keyword>
<dbReference type="GeneID" id="83155513"/>
<dbReference type="STRING" id="213810.RUM_07190"/>
<dbReference type="HOGENOM" id="CLU_025443_1_0_9"/>
<dbReference type="PATRIC" id="fig|213810.4.peg.611"/>
<name>D4LBC2_RUMC1</name>
<keyword evidence="2" id="KW-0378">Hydrolase</keyword>
<proteinExistence type="predicted"/>
<dbReference type="InterPro" id="IPR029052">
    <property type="entry name" value="Metallo-depent_PP-like"/>
</dbReference>
<reference evidence="2" key="1">
    <citation type="submission" date="2010-03" db="EMBL/GenBank/DDBJ databases">
        <title>The genome sequence of Ruminococcus sp. 18P13.</title>
        <authorList>
            <consortium name="metaHIT consortium -- http://www.metahit.eu/"/>
            <person name="Pajon A."/>
            <person name="Turner K."/>
            <person name="Parkhill J."/>
            <person name="Bernalier A."/>
        </authorList>
    </citation>
    <scope>NUCLEOTIDE SEQUENCE [LARGE SCALE GENOMIC DNA]</scope>
    <source>
        <strain evidence="2">Type strain: 18P13</strain>
    </source>
</reference>
<gene>
    <name evidence="2" type="ordered locus">RUM_07190</name>
</gene>
<organism evidence="2 3">
    <name type="scientific">Ruminococcus champanellensis (strain DSM 18848 / JCM 17042 / KCTC 15320 / 18P13)</name>
    <dbReference type="NCBI Taxonomy" id="213810"/>
    <lineage>
        <taxon>Bacteria</taxon>
        <taxon>Bacillati</taxon>
        <taxon>Bacillota</taxon>
        <taxon>Clostridia</taxon>
        <taxon>Eubacteriales</taxon>
        <taxon>Oscillospiraceae</taxon>
        <taxon>Ruminococcus</taxon>
    </lineage>
</organism>
<dbReference type="BioCyc" id="RCHA213810:RUM_RS03460-MONOMER"/>